<sequence length="185" mass="22081">MRNLENAPKIYVGTYGQYNSGSLFGKWFDLTEYADLKEFLQDCHEFHRNEFDPELMFQDWENIPDFLISECSLHKEAFAYFEAICEIDDETAEAFEIYCKQINYWPSNGYELEDQLESFRESYRGFFGGSMKDPELEYAYQYIEETGLLSGVPSMLEKYFDYEAFARDLFMEEYSEYEGHVFADY</sequence>
<keyword evidence="2" id="KW-1185">Reference proteome</keyword>
<dbReference type="Proteomes" id="UP000198748">
    <property type="component" value="Unassembled WGS sequence"/>
</dbReference>
<dbReference type="OrthoDB" id="944647at2"/>
<proteinExistence type="predicted"/>
<name>A0A1G7EFP9_9BACT</name>
<dbReference type="InterPro" id="IPR009899">
    <property type="entry name" value="ArdA"/>
</dbReference>
<dbReference type="AlphaFoldDB" id="A0A1G7EFP9"/>
<evidence type="ECO:0000313" key="2">
    <source>
        <dbReference type="Proteomes" id="UP000198748"/>
    </source>
</evidence>
<dbReference type="InterPro" id="IPR041893">
    <property type="entry name" value="ArdA_dom3"/>
</dbReference>
<dbReference type="EMBL" id="FNAN01000006">
    <property type="protein sequence ID" value="SDE62493.1"/>
    <property type="molecule type" value="Genomic_DNA"/>
</dbReference>
<gene>
    <name evidence="1" type="ORF">SAMN04487996_10652</name>
</gene>
<accession>A0A1G7EFP9</accession>
<dbReference type="Pfam" id="PF07275">
    <property type="entry name" value="ArdA"/>
    <property type="match status" value="1"/>
</dbReference>
<dbReference type="Gene3D" id="1.10.10.1190">
    <property type="entry name" value="Antirestriction protein ArdA, domain 3"/>
    <property type="match status" value="1"/>
</dbReference>
<evidence type="ECO:0000313" key="1">
    <source>
        <dbReference type="EMBL" id="SDE62493.1"/>
    </source>
</evidence>
<dbReference type="Gene3D" id="3.10.20.480">
    <property type="entry name" value="Antirestriction protein ArdA, domain 1"/>
    <property type="match status" value="1"/>
</dbReference>
<dbReference type="RefSeq" id="WP_090149068.1">
    <property type="nucleotide sequence ID" value="NZ_FNAN01000006.1"/>
</dbReference>
<protein>
    <submittedName>
        <fullName evidence="1">Antirestriction protein</fullName>
    </submittedName>
</protein>
<dbReference type="STRING" id="659014.SAMN04487996_10652"/>
<dbReference type="InterPro" id="IPR041895">
    <property type="entry name" value="ArdA_dom1"/>
</dbReference>
<reference evidence="2" key="1">
    <citation type="submission" date="2016-10" db="EMBL/GenBank/DDBJ databases">
        <authorList>
            <person name="Varghese N."/>
            <person name="Submissions S."/>
        </authorList>
    </citation>
    <scope>NUCLEOTIDE SEQUENCE [LARGE SCALE GENOMIC DNA]</scope>
    <source>
        <strain evidence="2">DSM 25329</strain>
    </source>
</reference>
<organism evidence="1 2">
    <name type="scientific">Dyadobacter soli</name>
    <dbReference type="NCBI Taxonomy" id="659014"/>
    <lineage>
        <taxon>Bacteria</taxon>
        <taxon>Pseudomonadati</taxon>
        <taxon>Bacteroidota</taxon>
        <taxon>Cytophagia</taxon>
        <taxon>Cytophagales</taxon>
        <taxon>Spirosomataceae</taxon>
        <taxon>Dyadobacter</taxon>
    </lineage>
</organism>